<organism evidence="1 2">
    <name type="scientific">Andreprevotia lacus DSM 23236</name>
    <dbReference type="NCBI Taxonomy" id="1121001"/>
    <lineage>
        <taxon>Bacteria</taxon>
        <taxon>Pseudomonadati</taxon>
        <taxon>Pseudomonadota</taxon>
        <taxon>Betaproteobacteria</taxon>
        <taxon>Neisseriales</taxon>
        <taxon>Chitinibacteraceae</taxon>
        <taxon>Andreprevotia</taxon>
    </lineage>
</organism>
<gene>
    <name evidence="1" type="ORF">SAMN02745857_03347</name>
</gene>
<keyword evidence="2" id="KW-1185">Reference proteome</keyword>
<evidence type="ECO:0000313" key="1">
    <source>
        <dbReference type="EMBL" id="SMC28637.1"/>
    </source>
</evidence>
<accession>A0A1W1XXP9</accession>
<proteinExistence type="predicted"/>
<reference evidence="1 2" key="1">
    <citation type="submission" date="2017-04" db="EMBL/GenBank/DDBJ databases">
        <authorList>
            <person name="Afonso C.L."/>
            <person name="Miller P.J."/>
            <person name="Scott M.A."/>
            <person name="Spackman E."/>
            <person name="Goraichik I."/>
            <person name="Dimitrov K.M."/>
            <person name="Suarez D.L."/>
            <person name="Swayne D.E."/>
        </authorList>
    </citation>
    <scope>NUCLEOTIDE SEQUENCE [LARGE SCALE GENOMIC DNA]</scope>
    <source>
        <strain evidence="1 2">DSM 23236</strain>
    </source>
</reference>
<dbReference type="Proteomes" id="UP000192761">
    <property type="component" value="Unassembled WGS sequence"/>
</dbReference>
<protein>
    <submittedName>
        <fullName evidence="1">Uncharacterized protein</fullName>
    </submittedName>
</protein>
<name>A0A1W1XXP9_9NEIS</name>
<dbReference type="AlphaFoldDB" id="A0A1W1XXP9"/>
<dbReference type="STRING" id="1121001.SAMN02745857_03347"/>
<dbReference type="EMBL" id="FWXD01000024">
    <property type="protein sequence ID" value="SMC28637.1"/>
    <property type="molecule type" value="Genomic_DNA"/>
</dbReference>
<evidence type="ECO:0000313" key="2">
    <source>
        <dbReference type="Proteomes" id="UP000192761"/>
    </source>
</evidence>
<sequence length="99" mass="11383">MRPPAAQCLCGIAFSAYAGLRVHIAVFGREMSKIFPVDLIEKILIYYSCARFRQNQLTVHHMPERDAPQCYRTMRDFRAHCGLEKIAEHHIRPGAQAKK</sequence>
<dbReference type="RefSeq" id="WP_139798922.1">
    <property type="nucleotide sequence ID" value="NZ_FWXD01000024.1"/>
</dbReference>